<dbReference type="PROSITE" id="PS50158">
    <property type="entry name" value="ZF_CCHC"/>
    <property type="match status" value="1"/>
</dbReference>
<dbReference type="SUPFAM" id="SSF57756">
    <property type="entry name" value="Retrovirus zinc finger-like domains"/>
    <property type="match status" value="1"/>
</dbReference>
<feature type="region of interest" description="Disordered" evidence="2">
    <location>
        <begin position="485"/>
        <end position="539"/>
    </location>
</feature>
<keyword evidence="1" id="KW-0862">Zinc</keyword>
<dbReference type="AlphaFoldDB" id="A0A5C7HJX0"/>
<keyword evidence="1" id="KW-0479">Metal-binding</keyword>
<dbReference type="PANTHER" id="PTHR31286:SF167">
    <property type="entry name" value="OS09G0268800 PROTEIN"/>
    <property type="match status" value="1"/>
</dbReference>
<evidence type="ECO:0000256" key="1">
    <source>
        <dbReference type="PROSITE-ProRule" id="PRU00047"/>
    </source>
</evidence>
<comment type="caution">
    <text evidence="4">The sequence shown here is derived from an EMBL/GenBank/DDBJ whole genome shotgun (WGS) entry which is preliminary data.</text>
</comment>
<organism evidence="4 5">
    <name type="scientific">Acer yangbiense</name>
    <dbReference type="NCBI Taxonomy" id="1000413"/>
    <lineage>
        <taxon>Eukaryota</taxon>
        <taxon>Viridiplantae</taxon>
        <taxon>Streptophyta</taxon>
        <taxon>Embryophyta</taxon>
        <taxon>Tracheophyta</taxon>
        <taxon>Spermatophyta</taxon>
        <taxon>Magnoliopsida</taxon>
        <taxon>eudicotyledons</taxon>
        <taxon>Gunneridae</taxon>
        <taxon>Pentapetalae</taxon>
        <taxon>rosids</taxon>
        <taxon>malvids</taxon>
        <taxon>Sapindales</taxon>
        <taxon>Sapindaceae</taxon>
        <taxon>Hippocastanoideae</taxon>
        <taxon>Acereae</taxon>
        <taxon>Acer</taxon>
    </lineage>
</organism>
<keyword evidence="5" id="KW-1185">Reference proteome</keyword>
<evidence type="ECO:0000256" key="2">
    <source>
        <dbReference type="SAM" id="MobiDB-lite"/>
    </source>
</evidence>
<evidence type="ECO:0000313" key="5">
    <source>
        <dbReference type="Proteomes" id="UP000323000"/>
    </source>
</evidence>
<dbReference type="Proteomes" id="UP000323000">
    <property type="component" value="Chromosome 8"/>
</dbReference>
<dbReference type="InterPro" id="IPR025558">
    <property type="entry name" value="DUF4283"/>
</dbReference>
<feature type="domain" description="CCHC-type" evidence="3">
    <location>
        <begin position="210"/>
        <end position="225"/>
    </location>
</feature>
<gene>
    <name evidence="4" type="ORF">EZV62_018487</name>
</gene>
<dbReference type="OrthoDB" id="2219495at2759"/>
<dbReference type="GO" id="GO:0008270">
    <property type="term" value="F:zinc ion binding"/>
    <property type="evidence" value="ECO:0007669"/>
    <property type="project" value="UniProtKB-KW"/>
</dbReference>
<protein>
    <recommendedName>
        <fullName evidence="3">CCHC-type domain-containing protein</fullName>
    </recommendedName>
</protein>
<proteinExistence type="predicted"/>
<dbReference type="InterPro" id="IPR025836">
    <property type="entry name" value="Zn_knuckle_CX2CX4HX4C"/>
</dbReference>
<accession>A0A5C7HJX0</accession>
<feature type="region of interest" description="Disordered" evidence="2">
    <location>
        <begin position="358"/>
        <end position="377"/>
    </location>
</feature>
<sequence length="539" mass="59605">MNSDDLTMLCSALSIKEKERQVETLDSNLKEKGERLLSLCLVGKVLSNKQVNKDALINVFTTIWRTKEGVELEALDGNVFAAYFKNTDDRKFIQASGPWTFDRSIIAFEEPTGIGEIKHMNFNRVDFWVQIHNLPLLCMTEDIGTFLGNMIGKVSDVDLLAAKNVGGRFIRARVTISTDESLMRSLRVDLLGTGEITTMLLRYERLQDYCFRCSRLGHPFRDCPEPRVVNEVTTEAMLRLNVWLRSESPPKCFNHRNDSLGRRMWGYQGGKNHGNTGQGNWRPRRDWRRTDSGGPKNPVGARSRMVEKLTGQVGGGVLNIEPIKSSMGKEKLINASGDKAESRASSAGKNLMEVDNSAKTTVSGPASGPSSPNRVLQPNYEIQPTESQLVGVVLGPSNDPDPTLSKKVNRPIESPKIQGSTSFNTMSFNAGPKLLRTQKTCKWKRAARAKVGNNVISDLGKFSQLGKRILAEGEEEGKLAVKKFRNSSRSKVEQPGSFTDSELGQGRDYKAVTASDVVKSSEMQPGSVTSAEVLYGEGH</sequence>
<dbReference type="InterPro" id="IPR036875">
    <property type="entry name" value="Znf_CCHC_sf"/>
</dbReference>
<evidence type="ECO:0000259" key="3">
    <source>
        <dbReference type="PROSITE" id="PS50158"/>
    </source>
</evidence>
<reference evidence="5" key="1">
    <citation type="journal article" date="2019" name="Gigascience">
        <title>De novo genome assembly of the endangered Acer yangbiense, a plant species with extremely small populations endemic to Yunnan Province, China.</title>
        <authorList>
            <person name="Yang J."/>
            <person name="Wariss H.M."/>
            <person name="Tao L."/>
            <person name="Zhang R."/>
            <person name="Yun Q."/>
            <person name="Hollingsworth P."/>
            <person name="Dao Z."/>
            <person name="Luo G."/>
            <person name="Guo H."/>
            <person name="Ma Y."/>
            <person name="Sun W."/>
        </authorList>
    </citation>
    <scope>NUCLEOTIDE SEQUENCE [LARGE SCALE GENOMIC DNA]</scope>
    <source>
        <strain evidence="5">cv. Malutang</strain>
    </source>
</reference>
<feature type="region of interest" description="Disordered" evidence="2">
    <location>
        <begin position="267"/>
        <end position="301"/>
    </location>
</feature>
<feature type="region of interest" description="Disordered" evidence="2">
    <location>
        <begin position="394"/>
        <end position="425"/>
    </location>
</feature>
<dbReference type="GO" id="GO:0003676">
    <property type="term" value="F:nucleic acid binding"/>
    <property type="evidence" value="ECO:0007669"/>
    <property type="project" value="InterPro"/>
</dbReference>
<evidence type="ECO:0000313" key="4">
    <source>
        <dbReference type="EMBL" id="TXG57174.1"/>
    </source>
</evidence>
<dbReference type="InterPro" id="IPR040256">
    <property type="entry name" value="At4g02000-like"/>
</dbReference>
<dbReference type="Pfam" id="PF14392">
    <property type="entry name" value="zf-CCHC_4"/>
    <property type="match status" value="1"/>
</dbReference>
<name>A0A5C7HJX0_9ROSI</name>
<dbReference type="PANTHER" id="PTHR31286">
    <property type="entry name" value="GLYCINE-RICH CELL WALL STRUCTURAL PROTEIN 1.8-LIKE"/>
    <property type="match status" value="1"/>
</dbReference>
<keyword evidence="1" id="KW-0863">Zinc-finger</keyword>
<dbReference type="Pfam" id="PF14111">
    <property type="entry name" value="DUF4283"/>
    <property type="match status" value="1"/>
</dbReference>
<feature type="compositionally biased region" description="Polar residues" evidence="2">
    <location>
        <begin position="521"/>
        <end position="530"/>
    </location>
</feature>
<dbReference type="EMBL" id="VAHF01000008">
    <property type="protein sequence ID" value="TXG57174.1"/>
    <property type="molecule type" value="Genomic_DNA"/>
</dbReference>
<dbReference type="InterPro" id="IPR001878">
    <property type="entry name" value="Znf_CCHC"/>
</dbReference>